<evidence type="ECO:0000256" key="1">
    <source>
        <dbReference type="ARBA" id="ARBA00022737"/>
    </source>
</evidence>
<gene>
    <name evidence="5" type="ORF">SRT_13380</name>
</gene>
<dbReference type="RefSeq" id="WP_128833483.1">
    <property type="nucleotide sequence ID" value="NZ_AP014612.1"/>
</dbReference>
<protein>
    <submittedName>
        <fullName evidence="5">ABC transporter ATP-binding protein</fullName>
    </submittedName>
</protein>
<feature type="domain" description="ABC transporter" evidence="4">
    <location>
        <begin position="2"/>
        <end position="226"/>
    </location>
</feature>
<dbReference type="PANTHER" id="PTHR19211:SF14">
    <property type="entry name" value="ATP-BINDING CASSETTE SUB-FAMILY F MEMBER 1"/>
    <property type="match status" value="1"/>
</dbReference>
<dbReference type="PROSITE" id="PS50893">
    <property type="entry name" value="ABC_TRANSPORTER_2"/>
    <property type="match status" value="1"/>
</dbReference>
<dbReference type="SMART" id="SM00382">
    <property type="entry name" value="AAA"/>
    <property type="match status" value="2"/>
</dbReference>
<dbReference type="Gene3D" id="3.40.50.300">
    <property type="entry name" value="P-loop containing nucleotide triphosphate hydrolases"/>
    <property type="match status" value="2"/>
</dbReference>
<keyword evidence="6" id="KW-1185">Reference proteome</keyword>
<dbReference type="SUPFAM" id="SSF52540">
    <property type="entry name" value="P-loop containing nucleoside triphosphate hydrolases"/>
    <property type="match status" value="2"/>
</dbReference>
<dbReference type="InterPro" id="IPR027417">
    <property type="entry name" value="P-loop_NTPase"/>
</dbReference>
<evidence type="ECO:0000256" key="3">
    <source>
        <dbReference type="ARBA" id="ARBA00022840"/>
    </source>
</evidence>
<dbReference type="PANTHER" id="PTHR19211">
    <property type="entry name" value="ATP-BINDING TRANSPORT PROTEIN-RELATED"/>
    <property type="match status" value="1"/>
</dbReference>
<name>A0A1L7LKA6_9STRE</name>
<dbReference type="Pfam" id="PF00005">
    <property type="entry name" value="ABC_tran"/>
    <property type="match status" value="2"/>
</dbReference>
<dbReference type="EMBL" id="AP014612">
    <property type="protein sequence ID" value="BAQ24599.1"/>
    <property type="molecule type" value="Genomic_DNA"/>
</dbReference>
<accession>A0A1L7LKA6</accession>
<dbReference type="AlphaFoldDB" id="A0A1L7LKA6"/>
<evidence type="ECO:0000313" key="6">
    <source>
        <dbReference type="Proteomes" id="UP000217758"/>
    </source>
</evidence>
<evidence type="ECO:0000256" key="2">
    <source>
        <dbReference type="ARBA" id="ARBA00022741"/>
    </source>
</evidence>
<proteinExistence type="predicted"/>
<dbReference type="KEGG" id="strg:SRT_13380"/>
<sequence>MLQIQNLTITHQKDLQILVKDLSLVVNSGEKLAIIGEEGTGKSTLLKTILSPELIGNYADMTGTIQNSFNRIGYLPQNMEEKDLSLTIKDYIYHDIDFDHFDFNLFYQMAERFQFDSQRFDDNVQSISSLSGGEKLKLQLLKMLAYDPDLLLFDEPSSDLDLDTMTWLEHFISQTDKSIIFISHDEALLRKCATAILHLELLKKRQKPRASYFQGNYKDYKNWRKNSFDKQRQIAQKEREEHAKKMARHHRIHQSVGHQLRNTKNDVAGRLLAKKMKNVLSQEKRYAKEVKNFTEIPQDMDAINLFFTKVNSLPANKVLLHWENRPLPTGQVIDFDIRGQDKLVITGKNGVGKTRFLKEILAELITKANLAIGYMPQNYEELLDGKLSALQFLKESAGEKSCRNLLASLQFTRDEITHSVASLSGGQKAKLFLAKIVLKGNNVLLLDEPTRHFSPTSQPLIRQLFKDFPGCIISVSHDRQFIDEVVNKHYKLNQTELVKLD</sequence>
<keyword evidence="3 5" id="KW-0067">ATP-binding</keyword>
<dbReference type="InterPro" id="IPR003593">
    <property type="entry name" value="AAA+_ATPase"/>
</dbReference>
<dbReference type="GO" id="GO:0005524">
    <property type="term" value="F:ATP binding"/>
    <property type="evidence" value="ECO:0007669"/>
    <property type="project" value="UniProtKB-KW"/>
</dbReference>
<keyword evidence="2" id="KW-0547">Nucleotide-binding</keyword>
<dbReference type="Proteomes" id="UP000217758">
    <property type="component" value="Chromosome"/>
</dbReference>
<dbReference type="GO" id="GO:0016887">
    <property type="term" value="F:ATP hydrolysis activity"/>
    <property type="evidence" value="ECO:0007669"/>
    <property type="project" value="InterPro"/>
</dbReference>
<dbReference type="CDD" id="cd03221">
    <property type="entry name" value="ABCF_EF-3"/>
    <property type="match status" value="1"/>
</dbReference>
<evidence type="ECO:0000259" key="4">
    <source>
        <dbReference type="PROSITE" id="PS50893"/>
    </source>
</evidence>
<evidence type="ECO:0000313" key="5">
    <source>
        <dbReference type="EMBL" id="BAQ24599.1"/>
    </source>
</evidence>
<dbReference type="InterPro" id="IPR050611">
    <property type="entry name" value="ABCF"/>
</dbReference>
<reference evidence="5 6" key="1">
    <citation type="journal article" date="2016" name="Microbiol. Immunol.">
        <title>Complete genome sequence of Streptococcus troglodytae TKU31 isolated from the oral cavity of a chimpanzee (Pan troglodytes).</title>
        <authorList>
            <person name="Okamoto M."/>
            <person name="Naito M."/>
            <person name="Miyanohara M."/>
            <person name="Imai S."/>
            <person name="Nomura Y."/>
            <person name="Saito W."/>
            <person name="Momoi Y."/>
            <person name="Takada K."/>
            <person name="Miyabe-Nishiwaki T."/>
            <person name="Tomonaga M."/>
            <person name="Hanada N."/>
        </authorList>
    </citation>
    <scope>NUCLEOTIDE SEQUENCE [LARGE SCALE GENOMIC DNA]</scope>
    <source>
        <strain evidence="6">TKU 31</strain>
    </source>
</reference>
<keyword evidence="1" id="KW-0677">Repeat</keyword>
<organism evidence="5 6">
    <name type="scientific">Streptococcus troglodytae</name>
    <dbReference type="NCBI Taxonomy" id="1111760"/>
    <lineage>
        <taxon>Bacteria</taxon>
        <taxon>Bacillati</taxon>
        <taxon>Bacillota</taxon>
        <taxon>Bacilli</taxon>
        <taxon>Lactobacillales</taxon>
        <taxon>Streptococcaceae</taxon>
        <taxon>Streptococcus</taxon>
    </lineage>
</organism>
<dbReference type="InterPro" id="IPR003439">
    <property type="entry name" value="ABC_transporter-like_ATP-bd"/>
</dbReference>